<accession>A0A096CDU3</accession>
<dbReference type="EMBL" id="ADLO01000115">
    <property type="protein sequence ID" value="KGF53107.1"/>
    <property type="molecule type" value="Genomic_DNA"/>
</dbReference>
<dbReference type="eggNOG" id="ENOG502ZUHQ">
    <property type="taxonomic scope" value="Bacteria"/>
</dbReference>
<dbReference type="AlphaFoldDB" id="A0A096CDU3"/>
<proteinExistence type="predicted"/>
<reference evidence="2 3" key="1">
    <citation type="submission" date="2011-08" db="EMBL/GenBank/DDBJ databases">
        <title>The Genome Sequence of Clostridium orbiscindens 1_3_50AFAA.</title>
        <authorList>
            <consortium name="The Broad Institute Genome Sequencing Platform"/>
            <person name="Earl A."/>
            <person name="Ward D."/>
            <person name="Feldgarden M."/>
            <person name="Gevers D."/>
            <person name="Daigneault M."/>
            <person name="Strauss J."/>
            <person name="Allen-Vercoe E."/>
            <person name="Young S.K."/>
            <person name="Zeng Q."/>
            <person name="Gargeya S."/>
            <person name="Fitzgerald M."/>
            <person name="Haas B."/>
            <person name="Abouelleil A."/>
            <person name="Alvarado L."/>
            <person name="Arachchi H.M."/>
            <person name="Berlin A."/>
            <person name="Brown A."/>
            <person name="Chapman S.B."/>
            <person name="Chen Z."/>
            <person name="Dunbar C."/>
            <person name="Freedman E."/>
            <person name="Gearin G."/>
            <person name="Gellesch M."/>
            <person name="Goldberg J."/>
            <person name="Griggs A."/>
            <person name="Gujja S."/>
            <person name="Heiman D."/>
            <person name="Howarth C."/>
            <person name="Larson L."/>
            <person name="Lui A."/>
            <person name="MacDonald P.J.P."/>
            <person name="Montmayeur A."/>
            <person name="Murphy C."/>
            <person name="Neiman D."/>
            <person name="Pearson M."/>
            <person name="Priest M."/>
            <person name="Roberts A."/>
            <person name="Saif S."/>
            <person name="Shea T."/>
            <person name="Shenoy N."/>
            <person name="Sisk P."/>
            <person name="Stolte C."/>
            <person name="Sykes S."/>
            <person name="Wortman J."/>
            <person name="Nusbaum C."/>
            <person name="Birren B."/>
        </authorList>
    </citation>
    <scope>NUCLEOTIDE SEQUENCE [LARGE SCALE GENOMIC DNA]</scope>
    <source>
        <strain evidence="2 3">1_3_50AFAA</strain>
    </source>
</reference>
<sequence>MIEIDFENRTYICPFCGHAQAYYSAHGSVNNGNYSSGYPIPEEYQESSFAIHTFRCSNSSCQKISVTAINRTTDKQIDLVPQVTMRHYPDYIPEQIRQDYEEANMILEASPKAAATLLRRCLQGMIHDYWEIHEKNLNAEITSLKDKVPPAQWKALDALRKVGNIGAHMEKDVNLIIDIEPDEAKKLLKLIELLFEKWYIARHDEETLLSDIVGIADEKDAERKTV</sequence>
<dbReference type="Pfam" id="PF13643">
    <property type="entry name" value="DUF4145"/>
    <property type="match status" value="1"/>
</dbReference>
<dbReference type="PATRIC" id="fig|742738.3.peg.3960"/>
<protein>
    <recommendedName>
        <fullName evidence="1">DUF4145 domain-containing protein</fullName>
    </recommendedName>
</protein>
<feature type="domain" description="DUF4145" evidence="1">
    <location>
        <begin position="102"/>
        <end position="192"/>
    </location>
</feature>
<evidence type="ECO:0000259" key="1">
    <source>
        <dbReference type="Pfam" id="PF13643"/>
    </source>
</evidence>
<dbReference type="Proteomes" id="UP000029585">
    <property type="component" value="Unassembled WGS sequence"/>
</dbReference>
<keyword evidence="3" id="KW-1185">Reference proteome</keyword>
<comment type="caution">
    <text evidence="2">The sequence shown here is derived from an EMBL/GenBank/DDBJ whole genome shotgun (WGS) entry which is preliminary data.</text>
</comment>
<gene>
    <name evidence="2" type="ORF">HMPREF9460_03848</name>
</gene>
<evidence type="ECO:0000313" key="3">
    <source>
        <dbReference type="Proteomes" id="UP000029585"/>
    </source>
</evidence>
<dbReference type="HOGENOM" id="CLU_105379_0_0_9"/>
<dbReference type="InterPro" id="IPR025285">
    <property type="entry name" value="DUF4145"/>
</dbReference>
<name>A0A096CDU3_FLAPL</name>
<evidence type="ECO:0000313" key="2">
    <source>
        <dbReference type="EMBL" id="KGF53107.1"/>
    </source>
</evidence>
<dbReference type="RefSeq" id="WP_110503355.1">
    <property type="nucleotide sequence ID" value="NZ_KN174167.1"/>
</dbReference>
<organism evidence="2 3">
    <name type="scientific">Flavonifractor plautii 1_3_50AFAA</name>
    <dbReference type="NCBI Taxonomy" id="742738"/>
    <lineage>
        <taxon>Bacteria</taxon>
        <taxon>Bacillati</taxon>
        <taxon>Bacillota</taxon>
        <taxon>Clostridia</taxon>
        <taxon>Eubacteriales</taxon>
        <taxon>Oscillospiraceae</taxon>
        <taxon>Flavonifractor</taxon>
    </lineage>
</organism>